<dbReference type="Gene3D" id="3.20.20.80">
    <property type="entry name" value="Glycosidases"/>
    <property type="match status" value="1"/>
</dbReference>
<keyword evidence="2" id="KW-1003">Cell membrane</keyword>
<comment type="subcellular location">
    <subcellularLocation>
        <location evidence="1">Cell membrane</location>
        <topology evidence="1">Lipid-anchor</topology>
        <topology evidence="1">GPI-anchor</topology>
    </subcellularLocation>
</comment>
<evidence type="ECO:0000259" key="11">
    <source>
        <dbReference type="SMART" id="SM00768"/>
    </source>
</evidence>
<gene>
    <name evidence="12" type="ORF">Nepgr_001647</name>
</gene>
<dbReference type="GO" id="GO:0098552">
    <property type="term" value="C:side of membrane"/>
    <property type="evidence" value="ECO:0007669"/>
    <property type="project" value="UniProtKB-KW"/>
</dbReference>
<evidence type="ECO:0000256" key="1">
    <source>
        <dbReference type="ARBA" id="ARBA00004609"/>
    </source>
</evidence>
<dbReference type="InterPro" id="IPR012946">
    <property type="entry name" value="X8"/>
</dbReference>
<name>A0AAD3RXR6_NEPGR</name>
<evidence type="ECO:0000256" key="5">
    <source>
        <dbReference type="ARBA" id="ARBA00023136"/>
    </source>
</evidence>
<keyword evidence="6" id="KW-1015">Disulfide bond</keyword>
<dbReference type="GO" id="GO:0009506">
    <property type="term" value="C:plasmodesma"/>
    <property type="evidence" value="ECO:0007669"/>
    <property type="project" value="UniProtKB-ARBA"/>
</dbReference>
<protein>
    <recommendedName>
        <fullName evidence="11">X8 domain-containing protein</fullName>
    </recommendedName>
</protein>
<proteinExistence type="predicted"/>
<dbReference type="Proteomes" id="UP001279734">
    <property type="component" value="Unassembled WGS sequence"/>
</dbReference>
<feature type="region of interest" description="Disordered" evidence="9">
    <location>
        <begin position="309"/>
        <end position="333"/>
    </location>
</feature>
<dbReference type="Pfam" id="PF07983">
    <property type="entry name" value="X8"/>
    <property type="match status" value="1"/>
</dbReference>
<dbReference type="PANTHER" id="PTHR31044:SF120">
    <property type="entry name" value="CARBOHYDRATE-BINDING X8 DOMAIN SUPERFAMILY PROTEIN"/>
    <property type="match status" value="1"/>
</dbReference>
<accession>A0AAD3RXR6</accession>
<evidence type="ECO:0000313" key="13">
    <source>
        <dbReference type="Proteomes" id="UP001279734"/>
    </source>
</evidence>
<evidence type="ECO:0000256" key="8">
    <source>
        <dbReference type="ARBA" id="ARBA00023288"/>
    </source>
</evidence>
<keyword evidence="13" id="KW-1185">Reference proteome</keyword>
<evidence type="ECO:0000256" key="3">
    <source>
        <dbReference type="ARBA" id="ARBA00022622"/>
    </source>
</evidence>
<feature type="domain" description="X8" evidence="11">
    <location>
        <begin position="443"/>
        <end position="527"/>
    </location>
</feature>
<keyword evidence="7" id="KW-0325">Glycoprotein</keyword>
<evidence type="ECO:0000256" key="10">
    <source>
        <dbReference type="SAM" id="SignalP"/>
    </source>
</evidence>
<sequence>MMAKGTVRFNSLFFLLLSSLTICTSGFLVGLSYEKRNNAASSAIKAISFLELKRLSPFLIKVLVSDHITLLGLSNTGVSVDIYLNQEPFEYLKSSKLSGVSWLKTHLRSHSSDVKFNSIIKIGSRISDLQGKNDLHSLLSTLKSTYSLINSLQPENPIKVFAAFQLPFLENMNSRRKRDLGRIFHFLKRTRSFVIVEAHIDGELGKEDMILQSIKNKANSVNSLLSHTDVPIVLRIKSPTVSFKQSADSNLIIKISRYSENGILIMGRISGLLVEVPQIQELENEEPDREGQHGFSSSHRALLSDIDSKTTTHDTFDPPTTSYPSNPATYPSTTPVNYPYNLTPTIITVPATNPSSFTPANPAATPVTVPSTTPVTVTPTNPFNSPASNTNPPALGTNPGAQPITNPVTTYPPTVGNVPVTTTPVTSMPPPAATITPIIPGQTWCIARSGVSESALQLALDYACGIGGADCSMIQQGASCYNPNTVENHASYAFNSYFQRNPLPSSCDFGGTAVQINTNPSSGSCIYPSLMTTSPLTTSPPVTTITPATTSSTSGASGLGYGVCQLGHLELSCRVFLFHLTTPTPAFVIVCQL</sequence>
<reference evidence="12" key="1">
    <citation type="submission" date="2023-05" db="EMBL/GenBank/DDBJ databases">
        <title>Nepenthes gracilis genome sequencing.</title>
        <authorList>
            <person name="Fukushima K."/>
        </authorList>
    </citation>
    <scope>NUCLEOTIDE SEQUENCE</scope>
    <source>
        <strain evidence="12">SING2019-196</strain>
    </source>
</reference>
<dbReference type="AlphaFoldDB" id="A0AAD3RXR6"/>
<feature type="signal peptide" evidence="10">
    <location>
        <begin position="1"/>
        <end position="26"/>
    </location>
</feature>
<feature type="chain" id="PRO_5042183422" description="X8 domain-containing protein" evidence="10">
    <location>
        <begin position="27"/>
        <end position="593"/>
    </location>
</feature>
<dbReference type="EMBL" id="BSYO01000001">
    <property type="protein sequence ID" value="GMG99807.1"/>
    <property type="molecule type" value="Genomic_DNA"/>
</dbReference>
<dbReference type="Gene3D" id="1.20.58.1040">
    <property type="match status" value="1"/>
</dbReference>
<keyword evidence="4 10" id="KW-0732">Signal</keyword>
<feature type="compositionally biased region" description="Polar residues" evidence="9">
    <location>
        <begin position="322"/>
        <end position="333"/>
    </location>
</feature>
<evidence type="ECO:0000256" key="4">
    <source>
        <dbReference type="ARBA" id="ARBA00022729"/>
    </source>
</evidence>
<keyword evidence="8" id="KW-0449">Lipoprotein</keyword>
<keyword evidence="5" id="KW-0472">Membrane</keyword>
<evidence type="ECO:0000313" key="12">
    <source>
        <dbReference type="EMBL" id="GMG99807.1"/>
    </source>
</evidence>
<dbReference type="FunFam" id="1.20.58.1040:FF:000001">
    <property type="entry name" value="Glucan endo-1,3-beta-glucosidase 4"/>
    <property type="match status" value="1"/>
</dbReference>
<evidence type="ECO:0000256" key="2">
    <source>
        <dbReference type="ARBA" id="ARBA00022475"/>
    </source>
</evidence>
<organism evidence="12 13">
    <name type="scientific">Nepenthes gracilis</name>
    <name type="common">Slender pitcher plant</name>
    <dbReference type="NCBI Taxonomy" id="150966"/>
    <lineage>
        <taxon>Eukaryota</taxon>
        <taxon>Viridiplantae</taxon>
        <taxon>Streptophyta</taxon>
        <taxon>Embryophyta</taxon>
        <taxon>Tracheophyta</taxon>
        <taxon>Spermatophyta</taxon>
        <taxon>Magnoliopsida</taxon>
        <taxon>eudicotyledons</taxon>
        <taxon>Gunneridae</taxon>
        <taxon>Pentapetalae</taxon>
        <taxon>Caryophyllales</taxon>
        <taxon>Nepenthaceae</taxon>
        <taxon>Nepenthes</taxon>
    </lineage>
</organism>
<dbReference type="GO" id="GO:0005886">
    <property type="term" value="C:plasma membrane"/>
    <property type="evidence" value="ECO:0007669"/>
    <property type="project" value="UniProtKB-SubCell"/>
</dbReference>
<dbReference type="InterPro" id="IPR044788">
    <property type="entry name" value="X8_dom_prot"/>
</dbReference>
<dbReference type="PANTHER" id="PTHR31044">
    <property type="entry name" value="BETA-1,3 GLUCANASE"/>
    <property type="match status" value="1"/>
</dbReference>
<evidence type="ECO:0000256" key="7">
    <source>
        <dbReference type="ARBA" id="ARBA00023180"/>
    </source>
</evidence>
<dbReference type="SMART" id="SM00768">
    <property type="entry name" value="X8"/>
    <property type="match status" value="1"/>
</dbReference>
<evidence type="ECO:0000256" key="9">
    <source>
        <dbReference type="SAM" id="MobiDB-lite"/>
    </source>
</evidence>
<comment type="caution">
    <text evidence="12">The sequence shown here is derived from an EMBL/GenBank/DDBJ whole genome shotgun (WGS) entry which is preliminary data.</text>
</comment>
<evidence type="ECO:0000256" key="6">
    <source>
        <dbReference type="ARBA" id="ARBA00023157"/>
    </source>
</evidence>
<keyword evidence="3" id="KW-0336">GPI-anchor</keyword>